<dbReference type="Proteomes" id="UP000651452">
    <property type="component" value="Unassembled WGS sequence"/>
</dbReference>
<reference evidence="2" key="1">
    <citation type="submission" date="2018-12" db="EMBL/GenBank/DDBJ databases">
        <authorList>
            <person name="Syme R.A."/>
            <person name="Farfan-Caceres L."/>
            <person name="Lichtenzveig J."/>
        </authorList>
    </citation>
    <scope>NUCLEOTIDE SEQUENCE</scope>
    <source>
        <strain evidence="2">Al4</strain>
    </source>
</reference>
<feature type="region of interest" description="Disordered" evidence="1">
    <location>
        <begin position="232"/>
        <end position="257"/>
    </location>
</feature>
<feature type="compositionally biased region" description="Basic and acidic residues" evidence="1">
    <location>
        <begin position="430"/>
        <end position="454"/>
    </location>
</feature>
<feature type="region of interest" description="Disordered" evidence="1">
    <location>
        <begin position="45"/>
        <end position="77"/>
    </location>
</feature>
<feature type="compositionally biased region" description="Polar residues" evidence="1">
    <location>
        <begin position="51"/>
        <end position="75"/>
    </location>
</feature>
<accession>A0A8H7MHD4</accession>
<dbReference type="EMBL" id="RZGK01000012">
    <property type="protein sequence ID" value="KAF9695063.1"/>
    <property type="molecule type" value="Genomic_DNA"/>
</dbReference>
<dbReference type="OrthoDB" id="3786611at2759"/>
<feature type="region of interest" description="Disordered" evidence="1">
    <location>
        <begin position="525"/>
        <end position="619"/>
    </location>
</feature>
<proteinExistence type="predicted"/>
<organism evidence="2 3">
    <name type="scientific">Ascochyta lentis</name>
    <dbReference type="NCBI Taxonomy" id="205686"/>
    <lineage>
        <taxon>Eukaryota</taxon>
        <taxon>Fungi</taxon>
        <taxon>Dikarya</taxon>
        <taxon>Ascomycota</taxon>
        <taxon>Pezizomycotina</taxon>
        <taxon>Dothideomycetes</taxon>
        <taxon>Pleosporomycetidae</taxon>
        <taxon>Pleosporales</taxon>
        <taxon>Pleosporineae</taxon>
        <taxon>Didymellaceae</taxon>
        <taxon>Ascochyta</taxon>
    </lineage>
</organism>
<keyword evidence="3" id="KW-1185">Reference proteome</keyword>
<comment type="caution">
    <text evidence="2">The sequence shown here is derived from an EMBL/GenBank/DDBJ whole genome shotgun (WGS) entry which is preliminary data.</text>
</comment>
<reference evidence="2" key="2">
    <citation type="submission" date="2020-09" db="EMBL/GenBank/DDBJ databases">
        <title>Reference genome assembly for Australian Ascochyta lentis isolate Al4.</title>
        <authorList>
            <person name="Lee R.C."/>
            <person name="Farfan-Caceres L.M."/>
            <person name="Debler J.W."/>
            <person name="Williams A.H."/>
            <person name="Henares B.M."/>
        </authorList>
    </citation>
    <scope>NUCLEOTIDE SEQUENCE</scope>
    <source>
        <strain evidence="2">Al4</strain>
    </source>
</reference>
<evidence type="ECO:0000256" key="1">
    <source>
        <dbReference type="SAM" id="MobiDB-lite"/>
    </source>
</evidence>
<dbReference type="AlphaFoldDB" id="A0A8H7MHD4"/>
<feature type="region of interest" description="Disordered" evidence="1">
    <location>
        <begin position="429"/>
        <end position="487"/>
    </location>
</feature>
<evidence type="ECO:0000313" key="2">
    <source>
        <dbReference type="EMBL" id="KAF9695063.1"/>
    </source>
</evidence>
<feature type="compositionally biased region" description="Polar residues" evidence="1">
    <location>
        <begin position="466"/>
        <end position="476"/>
    </location>
</feature>
<sequence>MDIHHQAPDEVFVTETSPMYSKGIEATKGFVEPERLPATIHYSTFRLPGNADQTGENDGRQSQTRGYSPSDNKTNIAPFLTTGQRLAAFKLESQAKAKLDYEEAEAAFEESKRFYHVDPDEWTAAEAQWRDWVTKRDPGSAALASGRLHVSLDNRAPWRQKEVDGAVAEARFSAVLEPQHGEKCVTCQAVQITEGDATLGDVEKLRRVTRLAHKIPRLQPFSLNERLDLVKASGGSSGESSEELHTSICDDEQAGSVQRKQTLSMVETLRTSLPKPDILELSPGNRTELSDRRESLDATKQLLRSTNDAVMLDAMMLDPALLLRARVFRQNKQTVESAIDARGSLQSMSAADRKSVAKTTAEAWELERDLLRLESIQQALRVRREWAEKGYSVNNYNSRVARIRRENGTEIESPLGFARELPVDLEDEEKIGSEEKQDKKQVAAERANTEKEKALQLQEQRPLDVLSQSEATGLNTETKRSPSPLGLVDSFKQHMQTLQEGSTQSTRGTSMFLNTLSSFHKHNFKAAQDASKSPLSEGGPAEYNAEHLPSPTTSEAAAPGNDAPNMSASKAKAKKDSKVEELIEEDGVSLKDFAAKSDKNSKGLRKLSIKAGSARPRWR</sequence>
<gene>
    <name evidence="2" type="ORF">EKO04_007013</name>
</gene>
<evidence type="ECO:0000313" key="3">
    <source>
        <dbReference type="Proteomes" id="UP000651452"/>
    </source>
</evidence>
<protein>
    <submittedName>
        <fullName evidence="2">Uncharacterized protein</fullName>
    </submittedName>
</protein>
<name>A0A8H7MHD4_9PLEO</name>